<evidence type="ECO:0000313" key="2">
    <source>
        <dbReference type="EMBL" id="KAA1104962.1"/>
    </source>
</evidence>
<proteinExistence type="predicted"/>
<dbReference type="Proteomes" id="UP000325313">
    <property type="component" value="Unassembled WGS sequence"/>
</dbReference>
<sequence length="129" mass="14530">MSPTDFPNLKLPAFAYDLPPPSIADDKIDAGGPSLCSVLFVIYFNRSRLLLLSAFFLNIYTNYDLPIRFPTRAATKEYRQNDMLLPSSLRRSNNADYDPTTRFNTSDLAILLNNNFSSNSKPKLLLSTS</sequence>
<comment type="caution">
    <text evidence="1">The sequence shown here is derived from an EMBL/GenBank/DDBJ whole genome shotgun (WGS) entry which is preliminary data.</text>
</comment>
<gene>
    <name evidence="1" type="ORF">PGT21_013695</name>
    <name evidence="2" type="ORF">PGTUg99_010249</name>
</gene>
<evidence type="ECO:0000313" key="3">
    <source>
        <dbReference type="Proteomes" id="UP000324748"/>
    </source>
</evidence>
<organism evidence="1 3">
    <name type="scientific">Puccinia graminis f. sp. tritici</name>
    <dbReference type="NCBI Taxonomy" id="56615"/>
    <lineage>
        <taxon>Eukaryota</taxon>
        <taxon>Fungi</taxon>
        <taxon>Dikarya</taxon>
        <taxon>Basidiomycota</taxon>
        <taxon>Pucciniomycotina</taxon>
        <taxon>Pucciniomycetes</taxon>
        <taxon>Pucciniales</taxon>
        <taxon>Pucciniaceae</taxon>
        <taxon>Puccinia</taxon>
    </lineage>
</organism>
<evidence type="ECO:0000313" key="1">
    <source>
        <dbReference type="EMBL" id="KAA1065871.1"/>
    </source>
</evidence>
<keyword evidence="3" id="KW-1185">Reference proteome</keyword>
<dbReference type="EMBL" id="VSWC01000196">
    <property type="protein sequence ID" value="KAA1065871.1"/>
    <property type="molecule type" value="Genomic_DNA"/>
</dbReference>
<dbReference type="EMBL" id="VDEP01000314">
    <property type="protein sequence ID" value="KAA1104962.1"/>
    <property type="molecule type" value="Genomic_DNA"/>
</dbReference>
<protein>
    <submittedName>
        <fullName evidence="1">Uncharacterized protein</fullName>
    </submittedName>
</protein>
<reference evidence="3 4" key="1">
    <citation type="submission" date="2019-05" db="EMBL/GenBank/DDBJ databases">
        <title>Emergence of the Ug99 lineage of the wheat stem rust pathogen through somatic hybridization.</title>
        <authorList>
            <person name="Li F."/>
            <person name="Upadhyaya N.M."/>
            <person name="Sperschneider J."/>
            <person name="Matny O."/>
            <person name="Nguyen-Phuc H."/>
            <person name="Mago R."/>
            <person name="Raley C."/>
            <person name="Miller M.E."/>
            <person name="Silverstein K.A.T."/>
            <person name="Henningsen E."/>
            <person name="Hirsch C.D."/>
            <person name="Visser B."/>
            <person name="Pretorius Z.A."/>
            <person name="Steffenson B.J."/>
            <person name="Schwessinger B."/>
            <person name="Dodds P.N."/>
            <person name="Figueroa M."/>
        </authorList>
    </citation>
    <scope>NUCLEOTIDE SEQUENCE [LARGE SCALE GENOMIC DNA]</scope>
    <source>
        <strain evidence="1">21-0</strain>
        <strain evidence="2 4">Ug99</strain>
    </source>
</reference>
<dbReference type="AlphaFoldDB" id="A0A5B0LNC2"/>
<dbReference type="Proteomes" id="UP000324748">
    <property type="component" value="Unassembled WGS sequence"/>
</dbReference>
<evidence type="ECO:0000313" key="4">
    <source>
        <dbReference type="Proteomes" id="UP000325313"/>
    </source>
</evidence>
<name>A0A5B0LNC2_PUCGR</name>
<accession>A0A5B0LNC2</accession>